<comment type="subunit">
    <text evidence="6">Homotrimer.</text>
</comment>
<accession>A0A3P3XTY1</accession>
<dbReference type="SUPFAM" id="SSF110581">
    <property type="entry name" value="Indigoidine synthase A-like"/>
    <property type="match status" value="1"/>
</dbReference>
<dbReference type="EMBL" id="FWDO01000005">
    <property type="protein sequence ID" value="SLM19383.1"/>
    <property type="molecule type" value="Genomic_DNA"/>
</dbReference>
<evidence type="ECO:0000256" key="1">
    <source>
        <dbReference type="ARBA" id="ARBA00022723"/>
    </source>
</evidence>
<organism evidence="7">
    <name type="scientific">uncultured spirochete</name>
    <dbReference type="NCBI Taxonomy" id="156406"/>
    <lineage>
        <taxon>Bacteria</taxon>
        <taxon>Pseudomonadati</taxon>
        <taxon>Spirochaetota</taxon>
        <taxon>Spirochaetia</taxon>
        <taxon>Spirochaetales</taxon>
        <taxon>environmental samples</taxon>
    </lineage>
</organism>
<comment type="cofactor">
    <cofactor evidence="6">
        <name>Mn(2+)</name>
        <dbReference type="ChEBI" id="CHEBI:29035"/>
    </cofactor>
    <text evidence="6">Binds 1 Mn(2+) ion per subunit.</text>
</comment>
<dbReference type="GO" id="GO:0005737">
    <property type="term" value="C:cytoplasm"/>
    <property type="evidence" value="ECO:0007669"/>
    <property type="project" value="TreeGrafter"/>
</dbReference>
<keyword evidence="5 6" id="KW-0326">Glycosidase</keyword>
<evidence type="ECO:0000256" key="3">
    <source>
        <dbReference type="ARBA" id="ARBA00023211"/>
    </source>
</evidence>
<feature type="binding site" evidence="6">
    <location>
        <begin position="141"/>
        <end position="143"/>
    </location>
    <ligand>
        <name>substrate</name>
    </ligand>
</feature>
<dbReference type="PANTHER" id="PTHR42909">
    <property type="entry name" value="ZGC:136858"/>
    <property type="match status" value="1"/>
</dbReference>
<feature type="binding site" evidence="6">
    <location>
        <position position="87"/>
    </location>
    <ligand>
        <name>substrate</name>
    </ligand>
</feature>
<dbReference type="Pfam" id="PF04227">
    <property type="entry name" value="Indigoidine_A"/>
    <property type="match status" value="1"/>
</dbReference>
<dbReference type="InterPro" id="IPR022830">
    <property type="entry name" value="Indigdn_synthA-like"/>
</dbReference>
<dbReference type="GO" id="GO:0046872">
    <property type="term" value="F:metal ion binding"/>
    <property type="evidence" value="ECO:0007669"/>
    <property type="project" value="UniProtKB-KW"/>
</dbReference>
<proteinExistence type="inferred from homology"/>
<reference evidence="7" key="1">
    <citation type="submission" date="2017-02" db="EMBL/GenBank/DDBJ databases">
        <authorList>
            <person name="Regsiter A."/>
            <person name="William W."/>
        </authorList>
    </citation>
    <scope>NUCLEOTIDE SEQUENCE</scope>
    <source>
        <strain evidence="7">BdmA 4</strain>
    </source>
</reference>
<dbReference type="EC" id="4.2.1.70" evidence="6"/>
<dbReference type="PANTHER" id="PTHR42909:SF1">
    <property type="entry name" value="CARBOHYDRATE KINASE PFKB DOMAIN-CONTAINING PROTEIN"/>
    <property type="match status" value="1"/>
</dbReference>
<dbReference type="InterPro" id="IPR007342">
    <property type="entry name" value="PsuG"/>
</dbReference>
<sequence>MNHYLDISEEVADALRINMPIVALESTIITHGMPWPQNLETALEVENAVREEGSVPATIAIIDGRLKVGLSHDELMRLADGSLHPVKASRRDIPILIARHGNGATTVSGTMLIAERAGIRLFATGGIGGVHRGAEKTWDVSADLEELAHSSVAVVCAGAKAILDLPKTMEYLETKGVPVIGFGTSELPAFYTRQSGIDLSQHADTPGEIAQLIYVKWALGLSGGVVIANPIPVQYAMNKSIIDAAIGKAIEESEMKGLKGAELTPYLLARVAEVTGGDSLEANIALVQNNAHVAALIAKEYERIGLEAEA</sequence>
<dbReference type="HAMAP" id="MF_01876">
    <property type="entry name" value="PsiMP_glycosidase"/>
    <property type="match status" value="1"/>
</dbReference>
<evidence type="ECO:0000313" key="7">
    <source>
        <dbReference type="EMBL" id="SLM19383.1"/>
    </source>
</evidence>
<evidence type="ECO:0000256" key="2">
    <source>
        <dbReference type="ARBA" id="ARBA00022801"/>
    </source>
</evidence>
<dbReference type="AlphaFoldDB" id="A0A3P3XTY1"/>
<feature type="active site" description="Nucleophile" evidence="6">
    <location>
        <position position="160"/>
    </location>
</feature>
<evidence type="ECO:0000256" key="6">
    <source>
        <dbReference type="HAMAP-Rule" id="MF_01876"/>
    </source>
</evidence>
<evidence type="ECO:0000256" key="5">
    <source>
        <dbReference type="ARBA" id="ARBA00023295"/>
    </source>
</evidence>
<dbReference type="GO" id="GO:0004730">
    <property type="term" value="F:pseudouridylate synthase activity"/>
    <property type="evidence" value="ECO:0007669"/>
    <property type="project" value="UniProtKB-UniRule"/>
</dbReference>
<keyword evidence="2 6" id="KW-0378">Hydrolase</keyword>
<dbReference type="GO" id="GO:0046113">
    <property type="term" value="P:nucleobase catabolic process"/>
    <property type="evidence" value="ECO:0007669"/>
    <property type="project" value="UniProtKB-UniRule"/>
</dbReference>
<dbReference type="Gene3D" id="3.40.1790.10">
    <property type="entry name" value="Indigoidine synthase domain"/>
    <property type="match status" value="1"/>
</dbReference>
<comment type="similarity">
    <text evidence="6">Belongs to the pseudouridine-5'-phosphate glycosidase family.</text>
</comment>
<keyword evidence="4 6" id="KW-0456">Lyase</keyword>
<keyword evidence="3 6" id="KW-0464">Manganese</keyword>
<feature type="binding site" evidence="6">
    <location>
        <position position="107"/>
    </location>
    <ligand>
        <name>substrate</name>
    </ligand>
</feature>
<comment type="catalytic activity">
    <reaction evidence="6">
        <text>D-ribose 5-phosphate + uracil = psi-UMP + H2O</text>
        <dbReference type="Rhea" id="RHEA:18337"/>
        <dbReference type="ChEBI" id="CHEBI:15377"/>
        <dbReference type="ChEBI" id="CHEBI:17568"/>
        <dbReference type="ChEBI" id="CHEBI:58380"/>
        <dbReference type="ChEBI" id="CHEBI:78346"/>
        <dbReference type="EC" id="4.2.1.70"/>
    </reaction>
</comment>
<protein>
    <recommendedName>
        <fullName evidence="6">Pseudouridine-5'-phosphate glycosidase</fullName>
        <shortName evidence="6">PsiMP glycosidase</shortName>
        <ecNumber evidence="6">4.2.1.70</ecNumber>
    </recommendedName>
</protein>
<keyword evidence="1 6" id="KW-0479">Metal-binding</keyword>
<feature type="active site" description="Proton donor" evidence="6">
    <location>
        <position position="25"/>
    </location>
</feature>
<name>A0A3P3XTY1_9SPIR</name>
<evidence type="ECO:0000256" key="4">
    <source>
        <dbReference type="ARBA" id="ARBA00023239"/>
    </source>
</evidence>
<dbReference type="GO" id="GO:0016798">
    <property type="term" value="F:hydrolase activity, acting on glycosyl bonds"/>
    <property type="evidence" value="ECO:0007669"/>
    <property type="project" value="UniProtKB-KW"/>
</dbReference>
<comment type="function">
    <text evidence="6">Catalyzes the reversible cleavage of pseudouridine 5'-phosphate (PsiMP) to ribose 5-phosphate and uracil. Functions biologically in the cleavage direction, as part of a pseudouridine degradation pathway.</text>
</comment>
<feature type="binding site" evidence="6">
    <location>
        <position position="139"/>
    </location>
    <ligand>
        <name>Mn(2+)</name>
        <dbReference type="ChEBI" id="CHEBI:29035"/>
    </ligand>
</feature>
<gene>
    <name evidence="7" type="primary">yeiN</name>
    <name evidence="6" type="synonym">psuG</name>
    <name evidence="7" type="ORF">SPIRO4BDMA_50898</name>
</gene>